<dbReference type="InterPro" id="IPR001867">
    <property type="entry name" value="OmpR/PhoB-type_DNA-bd"/>
</dbReference>
<evidence type="ECO:0000313" key="11">
    <source>
        <dbReference type="Proteomes" id="UP000559182"/>
    </source>
</evidence>
<dbReference type="GO" id="GO:0000976">
    <property type="term" value="F:transcription cis-regulatory region binding"/>
    <property type="evidence" value="ECO:0007669"/>
    <property type="project" value="TreeGrafter"/>
</dbReference>
<keyword evidence="4 7" id="KW-0238">DNA-binding</keyword>
<dbReference type="GO" id="GO:0005829">
    <property type="term" value="C:cytosol"/>
    <property type="evidence" value="ECO:0007669"/>
    <property type="project" value="TreeGrafter"/>
</dbReference>
<accession>A0A839NHH8</accession>
<dbReference type="CDD" id="cd19935">
    <property type="entry name" value="REC_OmpR_CusR-like"/>
    <property type="match status" value="1"/>
</dbReference>
<dbReference type="InterPro" id="IPR039420">
    <property type="entry name" value="WalR-like"/>
</dbReference>
<dbReference type="PROSITE" id="PS51755">
    <property type="entry name" value="OMPR_PHOB"/>
    <property type="match status" value="1"/>
</dbReference>
<feature type="domain" description="OmpR/PhoB-type" evidence="9">
    <location>
        <begin position="124"/>
        <end position="222"/>
    </location>
</feature>
<dbReference type="Proteomes" id="UP000559182">
    <property type="component" value="Unassembled WGS sequence"/>
</dbReference>
<evidence type="ECO:0000256" key="7">
    <source>
        <dbReference type="PROSITE-ProRule" id="PRU01091"/>
    </source>
</evidence>
<dbReference type="Pfam" id="PF00072">
    <property type="entry name" value="Response_reg"/>
    <property type="match status" value="1"/>
</dbReference>
<dbReference type="SMART" id="SM00862">
    <property type="entry name" value="Trans_reg_C"/>
    <property type="match status" value="1"/>
</dbReference>
<evidence type="ECO:0000256" key="4">
    <source>
        <dbReference type="ARBA" id="ARBA00023125"/>
    </source>
</evidence>
<comment type="caution">
    <text evidence="10">The sequence shown here is derived from an EMBL/GenBank/DDBJ whole genome shotgun (WGS) entry which is preliminary data.</text>
</comment>
<dbReference type="AlphaFoldDB" id="A0A839NHH8"/>
<dbReference type="InterPro" id="IPR001789">
    <property type="entry name" value="Sig_transdc_resp-reg_receiver"/>
</dbReference>
<keyword evidence="11" id="KW-1185">Reference proteome</keyword>
<evidence type="ECO:0000259" key="9">
    <source>
        <dbReference type="PROSITE" id="PS51755"/>
    </source>
</evidence>
<dbReference type="Gene3D" id="1.10.10.10">
    <property type="entry name" value="Winged helix-like DNA-binding domain superfamily/Winged helix DNA-binding domain"/>
    <property type="match status" value="1"/>
</dbReference>
<dbReference type="InterPro" id="IPR011006">
    <property type="entry name" value="CheY-like_superfamily"/>
</dbReference>
<feature type="domain" description="Response regulatory" evidence="8">
    <location>
        <begin position="2"/>
        <end position="116"/>
    </location>
</feature>
<dbReference type="SMART" id="SM00448">
    <property type="entry name" value="REC"/>
    <property type="match status" value="1"/>
</dbReference>
<dbReference type="CDD" id="cd00383">
    <property type="entry name" value="trans_reg_C"/>
    <property type="match status" value="1"/>
</dbReference>
<keyword evidence="5" id="KW-0804">Transcription</keyword>
<feature type="modified residue" description="4-aspartylphosphate" evidence="6">
    <location>
        <position position="51"/>
    </location>
</feature>
<protein>
    <submittedName>
        <fullName evidence="10">Two-component system OmpR family response regulator</fullName>
    </submittedName>
</protein>
<dbReference type="PANTHER" id="PTHR48111:SF1">
    <property type="entry name" value="TWO-COMPONENT RESPONSE REGULATOR ORR33"/>
    <property type="match status" value="1"/>
</dbReference>
<keyword evidence="2" id="KW-0902">Two-component regulatory system</keyword>
<evidence type="ECO:0000259" key="8">
    <source>
        <dbReference type="PROSITE" id="PS50110"/>
    </source>
</evidence>
<dbReference type="SUPFAM" id="SSF52172">
    <property type="entry name" value="CheY-like"/>
    <property type="match status" value="1"/>
</dbReference>
<evidence type="ECO:0000256" key="5">
    <source>
        <dbReference type="ARBA" id="ARBA00023163"/>
    </source>
</evidence>
<dbReference type="GO" id="GO:0000156">
    <property type="term" value="F:phosphorelay response regulator activity"/>
    <property type="evidence" value="ECO:0007669"/>
    <property type="project" value="TreeGrafter"/>
</dbReference>
<sequence>MHVLVVEDEKNLAALLDRGLTAAGYAITVAHNGIDGLWHAQETAFDAVVLDIMLPGMSGLDVCRRMREESIWSPVLLLTARGSVEDRVEGLDAGADDYLLKPFSFDELTARLRALLRRGAIQRPSALSVGNLVVDPASREAATPFGRAEFTAREFDLVELFARRAGEVLRRDQMFDHVWDFASQPASNVIDQHVASVRRKLGAVRSTAEIVTVRGVGYRMIAAD</sequence>
<organism evidence="10 11">
    <name type="scientific">Flexivirga oryzae</name>
    <dbReference type="NCBI Taxonomy" id="1794944"/>
    <lineage>
        <taxon>Bacteria</taxon>
        <taxon>Bacillati</taxon>
        <taxon>Actinomycetota</taxon>
        <taxon>Actinomycetes</taxon>
        <taxon>Micrococcales</taxon>
        <taxon>Dermacoccaceae</taxon>
        <taxon>Flexivirga</taxon>
    </lineage>
</organism>
<evidence type="ECO:0000256" key="6">
    <source>
        <dbReference type="PROSITE-ProRule" id="PRU00169"/>
    </source>
</evidence>
<dbReference type="Gene3D" id="3.40.50.2300">
    <property type="match status" value="1"/>
</dbReference>
<evidence type="ECO:0000256" key="3">
    <source>
        <dbReference type="ARBA" id="ARBA00023015"/>
    </source>
</evidence>
<feature type="DNA-binding region" description="OmpR/PhoB-type" evidence="7">
    <location>
        <begin position="124"/>
        <end position="222"/>
    </location>
</feature>
<dbReference type="Gene3D" id="6.10.250.690">
    <property type="match status" value="1"/>
</dbReference>
<dbReference type="FunFam" id="3.40.50.2300:FF:000001">
    <property type="entry name" value="DNA-binding response regulator PhoB"/>
    <property type="match status" value="1"/>
</dbReference>
<evidence type="ECO:0000256" key="2">
    <source>
        <dbReference type="ARBA" id="ARBA00023012"/>
    </source>
</evidence>
<dbReference type="PANTHER" id="PTHR48111">
    <property type="entry name" value="REGULATOR OF RPOS"/>
    <property type="match status" value="1"/>
</dbReference>
<gene>
    <name evidence="10" type="ORF">FHU39_003918</name>
</gene>
<dbReference type="GO" id="GO:0006355">
    <property type="term" value="P:regulation of DNA-templated transcription"/>
    <property type="evidence" value="ECO:0007669"/>
    <property type="project" value="InterPro"/>
</dbReference>
<dbReference type="PROSITE" id="PS50110">
    <property type="entry name" value="RESPONSE_REGULATORY"/>
    <property type="match status" value="1"/>
</dbReference>
<dbReference type="Pfam" id="PF00486">
    <property type="entry name" value="Trans_reg_C"/>
    <property type="match status" value="1"/>
</dbReference>
<dbReference type="InterPro" id="IPR036388">
    <property type="entry name" value="WH-like_DNA-bd_sf"/>
</dbReference>
<dbReference type="GO" id="GO:0032993">
    <property type="term" value="C:protein-DNA complex"/>
    <property type="evidence" value="ECO:0007669"/>
    <property type="project" value="TreeGrafter"/>
</dbReference>
<keyword evidence="3" id="KW-0805">Transcription regulation</keyword>
<dbReference type="EMBL" id="JACHVQ010000004">
    <property type="protein sequence ID" value="MBB2893882.1"/>
    <property type="molecule type" value="Genomic_DNA"/>
</dbReference>
<name>A0A839NHH8_9MICO</name>
<keyword evidence="1 6" id="KW-0597">Phosphoprotein</keyword>
<evidence type="ECO:0000256" key="1">
    <source>
        <dbReference type="ARBA" id="ARBA00022553"/>
    </source>
</evidence>
<proteinExistence type="predicted"/>
<dbReference type="RefSeq" id="WP_183322359.1">
    <property type="nucleotide sequence ID" value="NZ_JACHVQ010000004.1"/>
</dbReference>
<evidence type="ECO:0000313" key="10">
    <source>
        <dbReference type="EMBL" id="MBB2893882.1"/>
    </source>
</evidence>
<reference evidence="10 11" key="1">
    <citation type="submission" date="2020-08" db="EMBL/GenBank/DDBJ databases">
        <title>Sequencing the genomes of 1000 actinobacteria strains.</title>
        <authorList>
            <person name="Klenk H.-P."/>
        </authorList>
    </citation>
    <scope>NUCLEOTIDE SEQUENCE [LARGE SCALE GENOMIC DNA]</scope>
    <source>
        <strain evidence="10 11">DSM 105369</strain>
    </source>
</reference>